<dbReference type="Proteomes" id="UP001497525">
    <property type="component" value="Unassembled WGS sequence"/>
</dbReference>
<dbReference type="InterPro" id="IPR018338">
    <property type="entry name" value="Carbonic_anhydrase_a-class_CS"/>
</dbReference>
<comment type="caution">
    <text evidence="10">The sequence shown here is derived from an EMBL/GenBank/DDBJ whole genome shotgun (WGS) entry which is preliminary data.</text>
</comment>
<proteinExistence type="inferred from homology"/>
<evidence type="ECO:0000313" key="10">
    <source>
        <dbReference type="EMBL" id="CAL5142298.1"/>
    </source>
</evidence>
<dbReference type="InterPro" id="IPR001148">
    <property type="entry name" value="CA_dom"/>
</dbReference>
<evidence type="ECO:0000256" key="5">
    <source>
        <dbReference type="ARBA" id="ARBA00022833"/>
    </source>
</evidence>
<comment type="catalytic activity">
    <reaction evidence="7 8">
        <text>hydrogencarbonate + H(+) = CO2 + H2O</text>
        <dbReference type="Rhea" id="RHEA:10748"/>
        <dbReference type="ChEBI" id="CHEBI:15377"/>
        <dbReference type="ChEBI" id="CHEBI:15378"/>
        <dbReference type="ChEBI" id="CHEBI:16526"/>
        <dbReference type="ChEBI" id="CHEBI:17544"/>
        <dbReference type="EC" id="4.2.1.1"/>
    </reaction>
</comment>
<dbReference type="SMART" id="SM01057">
    <property type="entry name" value="Carb_anhydrase"/>
    <property type="match status" value="1"/>
</dbReference>
<sequence length="320" mass="35579">MWQFVIASIWLIAVPLDASGGWSYTNPSTGPSKWAQEGYPAAAGTHQSPIDIVDSNVILYPQLKGVNVFTDSTSMSGITQYTIQNNGHSVQITFPSKTWYVSFLGDRTKQYEVVQMHFHWGANDSVGSEHQINGKSFSAEAHLVTYNCMLYPNNTVASSSPGGLAVLGFLMQNNGQQSDTFFGRLGNTVDNLPKLVDTSSSENMSAFNLSKVLELVDANQFYRYAGSLTTPPCTQNVMWTIFEKVSSISSSQLDLLRKLKYPSTESQTYMTNNYRPVQPVNPPNTALPRQVYRSLAIRRETSWIVLLSLFALYKLSLYST</sequence>
<dbReference type="Gene3D" id="3.10.200.10">
    <property type="entry name" value="Alpha carbonic anhydrase"/>
    <property type="match status" value="1"/>
</dbReference>
<dbReference type="PANTHER" id="PTHR18952:SF265">
    <property type="entry name" value="CARBONIC ANHYDRASE"/>
    <property type="match status" value="1"/>
</dbReference>
<name>A0AAV2TZF1_CALDB</name>
<dbReference type="InterPro" id="IPR036398">
    <property type="entry name" value="CA_dom_sf"/>
</dbReference>
<evidence type="ECO:0000256" key="7">
    <source>
        <dbReference type="ARBA" id="ARBA00048348"/>
    </source>
</evidence>
<accession>A0AAV2TZF1</accession>
<evidence type="ECO:0000256" key="8">
    <source>
        <dbReference type="RuleBase" id="RU367011"/>
    </source>
</evidence>
<dbReference type="GO" id="GO:0004089">
    <property type="term" value="F:carbonate dehydratase activity"/>
    <property type="evidence" value="ECO:0007669"/>
    <property type="project" value="UniProtKB-UniRule"/>
</dbReference>
<evidence type="ECO:0000256" key="4">
    <source>
        <dbReference type="ARBA" id="ARBA00022723"/>
    </source>
</evidence>
<comment type="function">
    <text evidence="1 8">Reversible hydration of carbon dioxide.</text>
</comment>
<dbReference type="EC" id="4.2.1.1" evidence="3 8"/>
<keyword evidence="8" id="KW-0732">Signal</keyword>
<keyword evidence="5 8" id="KW-0862">Zinc</keyword>
<protein>
    <recommendedName>
        <fullName evidence="3 8">Carbonic anhydrase</fullName>
        <ecNumber evidence="3 8">4.2.1.1</ecNumber>
    </recommendedName>
</protein>
<dbReference type="AlphaFoldDB" id="A0AAV2TZF1"/>
<feature type="signal peptide" evidence="8">
    <location>
        <begin position="1"/>
        <end position="20"/>
    </location>
</feature>
<evidence type="ECO:0000259" key="9">
    <source>
        <dbReference type="PROSITE" id="PS51144"/>
    </source>
</evidence>
<evidence type="ECO:0000313" key="11">
    <source>
        <dbReference type="Proteomes" id="UP001497525"/>
    </source>
</evidence>
<dbReference type="SUPFAM" id="SSF51069">
    <property type="entry name" value="Carbonic anhydrase"/>
    <property type="match status" value="1"/>
</dbReference>
<dbReference type="PROSITE" id="PS51144">
    <property type="entry name" value="ALPHA_CA_2"/>
    <property type="match status" value="1"/>
</dbReference>
<reference evidence="10" key="1">
    <citation type="submission" date="2024-06" db="EMBL/GenBank/DDBJ databases">
        <authorList>
            <person name="Liu X."/>
            <person name="Lenzi L."/>
            <person name="Haldenby T S."/>
            <person name="Uol C."/>
        </authorList>
    </citation>
    <scope>NUCLEOTIDE SEQUENCE</scope>
</reference>
<gene>
    <name evidence="10" type="ORF">CDAUBV1_LOCUS17544</name>
</gene>
<dbReference type="Pfam" id="PF00194">
    <property type="entry name" value="Carb_anhydrase"/>
    <property type="match status" value="1"/>
</dbReference>
<dbReference type="EMBL" id="CAXLJL010001005">
    <property type="protein sequence ID" value="CAL5142298.1"/>
    <property type="molecule type" value="Genomic_DNA"/>
</dbReference>
<dbReference type="PROSITE" id="PS00162">
    <property type="entry name" value="ALPHA_CA_1"/>
    <property type="match status" value="1"/>
</dbReference>
<comment type="cofactor">
    <cofactor evidence="8">
        <name>Zn(2+)</name>
        <dbReference type="ChEBI" id="CHEBI:29105"/>
    </cofactor>
</comment>
<organism evidence="10 11">
    <name type="scientific">Calicophoron daubneyi</name>
    <name type="common">Rumen fluke</name>
    <name type="synonym">Paramphistomum daubneyi</name>
    <dbReference type="NCBI Taxonomy" id="300641"/>
    <lineage>
        <taxon>Eukaryota</taxon>
        <taxon>Metazoa</taxon>
        <taxon>Spiralia</taxon>
        <taxon>Lophotrochozoa</taxon>
        <taxon>Platyhelminthes</taxon>
        <taxon>Trematoda</taxon>
        <taxon>Digenea</taxon>
        <taxon>Plagiorchiida</taxon>
        <taxon>Pronocephalata</taxon>
        <taxon>Paramphistomoidea</taxon>
        <taxon>Paramphistomidae</taxon>
        <taxon>Calicophoron</taxon>
    </lineage>
</organism>
<evidence type="ECO:0000256" key="3">
    <source>
        <dbReference type="ARBA" id="ARBA00012925"/>
    </source>
</evidence>
<dbReference type="PANTHER" id="PTHR18952">
    <property type="entry name" value="CARBONIC ANHYDRASE"/>
    <property type="match status" value="1"/>
</dbReference>
<feature type="chain" id="PRO_5043097161" description="Carbonic anhydrase" evidence="8">
    <location>
        <begin position="21"/>
        <end position="320"/>
    </location>
</feature>
<keyword evidence="6 8" id="KW-0456">Lyase</keyword>
<feature type="domain" description="Alpha-carbonic anhydrase" evidence="9">
    <location>
        <begin position="20"/>
        <end position="289"/>
    </location>
</feature>
<comment type="similarity">
    <text evidence="2 8">Belongs to the alpha-carbonic anhydrase family.</text>
</comment>
<evidence type="ECO:0000256" key="2">
    <source>
        <dbReference type="ARBA" id="ARBA00010718"/>
    </source>
</evidence>
<evidence type="ECO:0000256" key="1">
    <source>
        <dbReference type="ARBA" id="ARBA00002904"/>
    </source>
</evidence>
<dbReference type="GO" id="GO:0008270">
    <property type="term" value="F:zinc ion binding"/>
    <property type="evidence" value="ECO:0007669"/>
    <property type="project" value="UniProtKB-UniRule"/>
</dbReference>
<evidence type="ECO:0000256" key="6">
    <source>
        <dbReference type="ARBA" id="ARBA00023239"/>
    </source>
</evidence>
<dbReference type="CDD" id="cd00326">
    <property type="entry name" value="alpha_CA"/>
    <property type="match status" value="1"/>
</dbReference>
<keyword evidence="4 8" id="KW-0479">Metal-binding</keyword>
<dbReference type="InterPro" id="IPR023561">
    <property type="entry name" value="Carbonic_anhydrase_a-class"/>
</dbReference>